<feature type="domain" description="Major facilitator superfamily (MFS) profile" evidence="9">
    <location>
        <begin position="51"/>
        <end position="494"/>
    </location>
</feature>
<dbReference type="GO" id="GO:0070837">
    <property type="term" value="P:dehydroascorbic acid transport"/>
    <property type="evidence" value="ECO:0007669"/>
    <property type="project" value="TreeGrafter"/>
</dbReference>
<dbReference type="Proteomes" id="UP000887568">
    <property type="component" value="Unplaced"/>
</dbReference>
<dbReference type="PANTHER" id="PTHR23503:SF8">
    <property type="entry name" value="FACILITATED GLUCOSE TRANSPORTER PROTEIN 1"/>
    <property type="match status" value="1"/>
</dbReference>
<organism evidence="10 11">
    <name type="scientific">Patiria miniata</name>
    <name type="common">Bat star</name>
    <name type="synonym">Asterina miniata</name>
    <dbReference type="NCBI Taxonomy" id="46514"/>
    <lineage>
        <taxon>Eukaryota</taxon>
        <taxon>Metazoa</taxon>
        <taxon>Echinodermata</taxon>
        <taxon>Eleutherozoa</taxon>
        <taxon>Asterozoa</taxon>
        <taxon>Asteroidea</taxon>
        <taxon>Valvatacea</taxon>
        <taxon>Valvatida</taxon>
        <taxon>Asterinidae</taxon>
        <taxon>Patiria</taxon>
    </lineage>
</organism>
<dbReference type="SUPFAM" id="SSF103473">
    <property type="entry name" value="MFS general substrate transporter"/>
    <property type="match status" value="1"/>
</dbReference>
<evidence type="ECO:0000256" key="5">
    <source>
        <dbReference type="ARBA" id="ARBA00023136"/>
    </source>
</evidence>
<feature type="transmembrane region" description="Helical" evidence="8">
    <location>
        <begin position="159"/>
        <end position="180"/>
    </location>
</feature>
<evidence type="ECO:0000256" key="8">
    <source>
        <dbReference type="SAM" id="Phobius"/>
    </source>
</evidence>
<dbReference type="InterPro" id="IPR005828">
    <property type="entry name" value="MFS_sugar_transport-like"/>
</dbReference>
<feature type="transmembrane region" description="Helical" evidence="8">
    <location>
        <begin position="373"/>
        <end position="395"/>
    </location>
</feature>
<accession>A0A914BFY9</accession>
<evidence type="ECO:0000256" key="6">
    <source>
        <dbReference type="RuleBase" id="RU003346"/>
    </source>
</evidence>
<feature type="transmembrane region" description="Helical" evidence="8">
    <location>
        <begin position="43"/>
        <end position="64"/>
    </location>
</feature>
<feature type="transmembrane region" description="Helical" evidence="8">
    <location>
        <begin position="99"/>
        <end position="120"/>
    </location>
</feature>
<dbReference type="InterPro" id="IPR020846">
    <property type="entry name" value="MFS_dom"/>
</dbReference>
<dbReference type="PRINTS" id="PR00171">
    <property type="entry name" value="SUGRTRNSPORT"/>
</dbReference>
<dbReference type="AlphaFoldDB" id="A0A914BFY9"/>
<comment type="similarity">
    <text evidence="6">Belongs to the major facilitator superfamily. Sugar transporter (TC 2.A.1.1) family.</text>
</comment>
<evidence type="ECO:0000259" key="9">
    <source>
        <dbReference type="PROSITE" id="PS50850"/>
    </source>
</evidence>
<dbReference type="InterPro" id="IPR003663">
    <property type="entry name" value="Sugar/inositol_transpt"/>
</dbReference>
<dbReference type="FunFam" id="1.20.1250.20:FF:000029">
    <property type="entry name" value="solute carrier family 2, facilitated glucose transporter member 4"/>
    <property type="match status" value="1"/>
</dbReference>
<comment type="subcellular location">
    <subcellularLocation>
        <location evidence="1">Membrane</location>
        <topology evidence="1">Multi-pass membrane protein</topology>
    </subcellularLocation>
</comment>
<evidence type="ECO:0000256" key="2">
    <source>
        <dbReference type="ARBA" id="ARBA00022448"/>
    </source>
</evidence>
<feature type="transmembrane region" description="Helical" evidence="8">
    <location>
        <begin position="469"/>
        <end position="490"/>
    </location>
</feature>
<evidence type="ECO:0000256" key="7">
    <source>
        <dbReference type="SAM" id="MobiDB-lite"/>
    </source>
</evidence>
<sequence>MYGSVEGGLDSPTMDSKEKESSAMNGRNEPETDPATSVKKRPLTVPLVFATASAVIGSSLQFGYNTGVINNPKLVIQGFFNETEERRSGNAMPDDKNDFLFATAVAIFAAGGMVGSLVAGPLADRFGRKGTLLLNNFIALAAALLMGLSKVAWSYEMLIIGRTIVGLNCGINTGIVPMYLSEVSPFNLRGAISVMNQLGVTIGILLSQILGLPVLLGTDDLWSVCLGFAAVPAVFQLLSLPFCPESPRYLLIIKDKQKNAEKALVWLRRDTQITDEIAEMRREHAEEQKEERISVLQLFKRSSLRRPLFISVIMQLSQQLSGITAVLYYSSLIFVAAGVSEDNAKYATLSTGAVMVIMTIVSVPLMDRSGRRLLHLVGLGIMAVSAALLTIFLFVKETWSPASYISVVCVMFFTLGFAIGPGSIPWLIVAELFSQGPRPAAISIAFCVNWTANFAVGLLFPILQKALQNYVFIIFIVLLVIFFVFTFFFVPETKNKSFEEISALFKDKKDHYQAEEAGNLDGSPDGNVNGSDGIKYSALKSDDL</sequence>
<dbReference type="EnsemblMetazoa" id="XM_038191525.1">
    <property type="protein sequence ID" value="XP_038047453.1"/>
    <property type="gene ID" value="LOC119721446"/>
</dbReference>
<keyword evidence="3 8" id="KW-0812">Transmembrane</keyword>
<reference evidence="10" key="1">
    <citation type="submission" date="2022-11" db="UniProtKB">
        <authorList>
            <consortium name="EnsemblMetazoa"/>
        </authorList>
    </citation>
    <scope>IDENTIFICATION</scope>
</reference>
<dbReference type="Pfam" id="PF00083">
    <property type="entry name" value="Sugar_tr"/>
    <property type="match status" value="1"/>
</dbReference>
<feature type="transmembrane region" description="Helical" evidence="8">
    <location>
        <begin position="132"/>
        <end position="153"/>
    </location>
</feature>
<dbReference type="PANTHER" id="PTHR23503">
    <property type="entry name" value="SOLUTE CARRIER FAMILY 2"/>
    <property type="match status" value="1"/>
</dbReference>
<dbReference type="GeneID" id="119721446"/>
<proteinExistence type="inferred from homology"/>
<name>A0A914BFY9_PATMI</name>
<feature type="transmembrane region" description="Helical" evidence="8">
    <location>
        <begin position="401"/>
        <end position="428"/>
    </location>
</feature>
<evidence type="ECO:0000256" key="4">
    <source>
        <dbReference type="ARBA" id="ARBA00022989"/>
    </source>
</evidence>
<feature type="transmembrane region" description="Helical" evidence="8">
    <location>
        <begin position="221"/>
        <end position="243"/>
    </location>
</feature>
<keyword evidence="11" id="KW-1185">Reference proteome</keyword>
<feature type="region of interest" description="Disordered" evidence="7">
    <location>
        <begin position="516"/>
        <end position="544"/>
    </location>
</feature>
<keyword evidence="5 8" id="KW-0472">Membrane</keyword>
<dbReference type="OrthoDB" id="4540492at2759"/>
<dbReference type="PROSITE" id="PS00217">
    <property type="entry name" value="SUGAR_TRANSPORT_2"/>
    <property type="match status" value="1"/>
</dbReference>
<dbReference type="GO" id="GO:0046323">
    <property type="term" value="P:D-glucose import"/>
    <property type="evidence" value="ECO:0007669"/>
    <property type="project" value="TreeGrafter"/>
</dbReference>
<feature type="transmembrane region" description="Helical" evidence="8">
    <location>
        <begin position="440"/>
        <end position="463"/>
    </location>
</feature>
<protein>
    <recommendedName>
        <fullName evidence="9">Major facilitator superfamily (MFS) profile domain-containing protein</fullName>
    </recommendedName>
</protein>
<dbReference type="GO" id="GO:0016020">
    <property type="term" value="C:membrane"/>
    <property type="evidence" value="ECO:0007669"/>
    <property type="project" value="UniProtKB-SubCell"/>
</dbReference>
<dbReference type="EnsemblMetazoa" id="XM_038219245.1">
    <property type="protein sequence ID" value="XP_038075173.1"/>
    <property type="gene ID" value="LOC119742958"/>
</dbReference>
<feature type="region of interest" description="Disordered" evidence="7">
    <location>
        <begin position="1"/>
        <end position="38"/>
    </location>
</feature>
<evidence type="ECO:0000313" key="11">
    <source>
        <dbReference type="Proteomes" id="UP000887568"/>
    </source>
</evidence>
<feature type="transmembrane region" description="Helical" evidence="8">
    <location>
        <begin position="192"/>
        <end position="215"/>
    </location>
</feature>
<dbReference type="OMA" id="FMQTFAP"/>
<dbReference type="InterPro" id="IPR045263">
    <property type="entry name" value="GLUT"/>
</dbReference>
<keyword evidence="2 6" id="KW-0813">Transport</keyword>
<dbReference type="RefSeq" id="XP_038047453.1">
    <property type="nucleotide sequence ID" value="XM_038191525.1"/>
</dbReference>
<evidence type="ECO:0000256" key="1">
    <source>
        <dbReference type="ARBA" id="ARBA00004141"/>
    </source>
</evidence>
<keyword evidence="4 8" id="KW-1133">Transmembrane helix</keyword>
<dbReference type="NCBIfam" id="TIGR00879">
    <property type="entry name" value="SP"/>
    <property type="match status" value="1"/>
</dbReference>
<dbReference type="GO" id="GO:0055056">
    <property type="term" value="F:D-glucose transmembrane transporter activity"/>
    <property type="evidence" value="ECO:0007669"/>
    <property type="project" value="TreeGrafter"/>
</dbReference>
<dbReference type="PROSITE" id="PS50850">
    <property type="entry name" value="MFS"/>
    <property type="match status" value="1"/>
</dbReference>
<dbReference type="GeneID" id="119742958"/>
<evidence type="ECO:0000313" key="10">
    <source>
        <dbReference type="EnsemblMetazoa" id="XP_038075173.1"/>
    </source>
</evidence>
<dbReference type="Gene3D" id="1.20.1250.20">
    <property type="entry name" value="MFS general substrate transporter like domains"/>
    <property type="match status" value="1"/>
</dbReference>
<dbReference type="RefSeq" id="XP_038075173.1">
    <property type="nucleotide sequence ID" value="XM_038219245.1"/>
</dbReference>
<dbReference type="InterPro" id="IPR036259">
    <property type="entry name" value="MFS_trans_sf"/>
</dbReference>
<feature type="transmembrane region" description="Helical" evidence="8">
    <location>
        <begin position="346"/>
        <end position="366"/>
    </location>
</feature>
<evidence type="ECO:0000256" key="3">
    <source>
        <dbReference type="ARBA" id="ARBA00022692"/>
    </source>
</evidence>
<dbReference type="InterPro" id="IPR005829">
    <property type="entry name" value="Sugar_transporter_CS"/>
</dbReference>
<feature type="transmembrane region" description="Helical" evidence="8">
    <location>
        <begin position="308"/>
        <end position="334"/>
    </location>
</feature>